<reference evidence="1" key="1">
    <citation type="submission" date="2022-05" db="EMBL/GenBank/DDBJ databases">
        <title>Chromosome-level genome of Chaenocephalus aceratus.</title>
        <authorList>
            <person name="Park H."/>
        </authorList>
    </citation>
    <scope>NUCLEOTIDE SEQUENCE</scope>
    <source>
        <strain evidence="1">KU_202001</strain>
    </source>
</reference>
<protein>
    <submittedName>
        <fullName evidence="1">Uncharacterized protein</fullName>
    </submittedName>
</protein>
<sequence length="282" mass="29531">MPVPFLLLEVLENLSTDELNKFKWFLGLKILKGCDPILTSYLESPHRQDTVSKMMQSYGEENAVNMTVAILRQIKLNNAAEDLHKSHTEETAAKGKVPRTPVSSPAICADGAAGASAPKPPIAPNSSGHFGDIINNGTGGNTGDLDKGDFGTFKGFLSQENLDGVKPIAVSKLEDASRIETVSQMTRNYGGEMAVKVAVKILKEMSNMKAAEKLTKKYAEMNGAVPSSSSSAASPPAASPPAASPPAASPPAANTMSAQDGSVIVAPTVSGSLHTLNLTINK</sequence>
<proteinExistence type="predicted"/>
<organism evidence="1 2">
    <name type="scientific">Chaenocephalus aceratus</name>
    <name type="common">Blackfin icefish</name>
    <name type="synonym">Chaenichthys aceratus</name>
    <dbReference type="NCBI Taxonomy" id="36190"/>
    <lineage>
        <taxon>Eukaryota</taxon>
        <taxon>Metazoa</taxon>
        <taxon>Chordata</taxon>
        <taxon>Craniata</taxon>
        <taxon>Vertebrata</taxon>
        <taxon>Euteleostomi</taxon>
        <taxon>Actinopterygii</taxon>
        <taxon>Neopterygii</taxon>
        <taxon>Teleostei</taxon>
        <taxon>Neoteleostei</taxon>
        <taxon>Acanthomorphata</taxon>
        <taxon>Eupercaria</taxon>
        <taxon>Perciformes</taxon>
        <taxon>Notothenioidei</taxon>
        <taxon>Channichthyidae</taxon>
        <taxon>Chaenocephalus</taxon>
    </lineage>
</organism>
<accession>A0ACB9Y0B7</accession>
<dbReference type="Proteomes" id="UP001057452">
    <property type="component" value="Chromosome 1"/>
</dbReference>
<name>A0ACB9Y0B7_CHAAC</name>
<keyword evidence="2" id="KW-1185">Reference proteome</keyword>
<comment type="caution">
    <text evidence="1">The sequence shown here is derived from an EMBL/GenBank/DDBJ whole genome shotgun (WGS) entry which is preliminary data.</text>
</comment>
<dbReference type="EMBL" id="CM043785">
    <property type="protein sequence ID" value="KAI4833175.1"/>
    <property type="molecule type" value="Genomic_DNA"/>
</dbReference>
<gene>
    <name evidence="1" type="ORF">KUCAC02_016089</name>
</gene>
<evidence type="ECO:0000313" key="2">
    <source>
        <dbReference type="Proteomes" id="UP001057452"/>
    </source>
</evidence>
<evidence type="ECO:0000313" key="1">
    <source>
        <dbReference type="EMBL" id="KAI4833175.1"/>
    </source>
</evidence>